<evidence type="ECO:0000256" key="2">
    <source>
        <dbReference type="ARBA" id="ARBA00022475"/>
    </source>
</evidence>
<reference evidence="8" key="1">
    <citation type="submission" date="2020-10" db="EMBL/GenBank/DDBJ databases">
        <authorList>
            <person name="Gilroy R."/>
        </authorList>
    </citation>
    <scope>NUCLEOTIDE SEQUENCE</scope>
    <source>
        <strain evidence="8">17073</strain>
    </source>
</reference>
<gene>
    <name evidence="8" type="ORF">IAD18_04225</name>
</gene>
<evidence type="ECO:0000256" key="4">
    <source>
        <dbReference type="ARBA" id="ARBA00022989"/>
    </source>
</evidence>
<proteinExistence type="predicted"/>
<keyword evidence="2" id="KW-1003">Cell membrane</keyword>
<accession>A0A9D1ILP3</accession>
<feature type="domain" description="Phage shock protein PspC N-terminal" evidence="7">
    <location>
        <begin position="7"/>
        <end position="60"/>
    </location>
</feature>
<evidence type="ECO:0000256" key="3">
    <source>
        <dbReference type="ARBA" id="ARBA00022692"/>
    </source>
</evidence>
<comment type="subcellular location">
    <subcellularLocation>
        <location evidence="1">Cell membrane</location>
        <topology evidence="1">Single-pass membrane protein</topology>
    </subcellularLocation>
</comment>
<dbReference type="GO" id="GO:0005886">
    <property type="term" value="C:plasma membrane"/>
    <property type="evidence" value="ECO:0007669"/>
    <property type="project" value="UniProtKB-SubCell"/>
</dbReference>
<dbReference type="PANTHER" id="PTHR33885">
    <property type="entry name" value="PHAGE SHOCK PROTEIN C"/>
    <property type="match status" value="1"/>
</dbReference>
<feature type="transmembrane region" description="Helical" evidence="6">
    <location>
        <begin position="35"/>
        <end position="57"/>
    </location>
</feature>
<name>A0A9D1ILP3_9BACT</name>
<reference evidence="8" key="2">
    <citation type="journal article" date="2021" name="PeerJ">
        <title>Extensive microbial diversity within the chicken gut microbiome revealed by metagenomics and culture.</title>
        <authorList>
            <person name="Gilroy R."/>
            <person name="Ravi A."/>
            <person name="Getino M."/>
            <person name="Pursley I."/>
            <person name="Horton D.L."/>
            <person name="Alikhan N.F."/>
            <person name="Baker D."/>
            <person name="Gharbi K."/>
            <person name="Hall N."/>
            <person name="Watson M."/>
            <person name="Adriaenssens E.M."/>
            <person name="Foster-Nyarko E."/>
            <person name="Jarju S."/>
            <person name="Secka A."/>
            <person name="Antonio M."/>
            <person name="Oren A."/>
            <person name="Chaudhuri R.R."/>
            <person name="La Ragione R."/>
            <person name="Hildebrand F."/>
            <person name="Pallen M.J."/>
        </authorList>
    </citation>
    <scope>NUCLEOTIDE SEQUENCE</scope>
    <source>
        <strain evidence="8">17073</strain>
    </source>
</reference>
<protein>
    <submittedName>
        <fullName evidence="8">PspC domain-containing protein</fullName>
    </submittedName>
</protein>
<evidence type="ECO:0000313" key="9">
    <source>
        <dbReference type="Proteomes" id="UP000824076"/>
    </source>
</evidence>
<keyword evidence="3 6" id="KW-0812">Transmembrane</keyword>
<comment type="caution">
    <text evidence="8">The sequence shown here is derived from an EMBL/GenBank/DDBJ whole genome shotgun (WGS) entry which is preliminary data.</text>
</comment>
<dbReference type="AlphaFoldDB" id="A0A9D1ILP3"/>
<evidence type="ECO:0000256" key="1">
    <source>
        <dbReference type="ARBA" id="ARBA00004162"/>
    </source>
</evidence>
<dbReference type="PANTHER" id="PTHR33885:SF3">
    <property type="entry name" value="PHAGE SHOCK PROTEIN C"/>
    <property type="match status" value="1"/>
</dbReference>
<dbReference type="InterPro" id="IPR052027">
    <property type="entry name" value="PspC"/>
</dbReference>
<dbReference type="EMBL" id="DVMS01000121">
    <property type="protein sequence ID" value="HIU38856.1"/>
    <property type="molecule type" value="Genomic_DNA"/>
</dbReference>
<evidence type="ECO:0000256" key="6">
    <source>
        <dbReference type="SAM" id="Phobius"/>
    </source>
</evidence>
<organism evidence="8 9">
    <name type="scientific">Candidatus Limisoma intestinavium</name>
    <dbReference type="NCBI Taxonomy" id="2840856"/>
    <lineage>
        <taxon>Bacteria</taxon>
        <taxon>Pseudomonadati</taxon>
        <taxon>Bacteroidota</taxon>
        <taxon>Bacteroidia</taxon>
        <taxon>Bacteroidales</taxon>
        <taxon>Candidatus Limisoma</taxon>
    </lineage>
</organism>
<sequence>MYDNGNRRLRRPYEGRVLGGVCAGLADFFGLSVGAVRIVFILSGVGLGIYLLLMLAIPNED</sequence>
<dbReference type="InterPro" id="IPR007168">
    <property type="entry name" value="Phageshock_PspC_N"/>
</dbReference>
<evidence type="ECO:0000256" key="5">
    <source>
        <dbReference type="ARBA" id="ARBA00023136"/>
    </source>
</evidence>
<dbReference type="Pfam" id="PF04024">
    <property type="entry name" value="PspC"/>
    <property type="match status" value="1"/>
</dbReference>
<evidence type="ECO:0000259" key="7">
    <source>
        <dbReference type="Pfam" id="PF04024"/>
    </source>
</evidence>
<keyword evidence="4 6" id="KW-1133">Transmembrane helix</keyword>
<keyword evidence="5 6" id="KW-0472">Membrane</keyword>
<dbReference type="Proteomes" id="UP000824076">
    <property type="component" value="Unassembled WGS sequence"/>
</dbReference>
<evidence type="ECO:0000313" key="8">
    <source>
        <dbReference type="EMBL" id="HIU38856.1"/>
    </source>
</evidence>